<dbReference type="PROSITE" id="PS00028">
    <property type="entry name" value="ZINC_FINGER_C2H2_1"/>
    <property type="match status" value="1"/>
</dbReference>
<feature type="region of interest" description="Disordered" evidence="1">
    <location>
        <begin position="240"/>
        <end position="264"/>
    </location>
</feature>
<feature type="compositionally biased region" description="Basic and acidic residues" evidence="1">
    <location>
        <begin position="359"/>
        <end position="368"/>
    </location>
</feature>
<sequence>IHPCIIHGCDYTTNRRWNFYAHLQRKHQYPVNLLDSMKRSDENRKKRVRQQIELQRGYEFACGWCDLRYPNKKRLHEHMKRKHREKFDGGGTAQVVCPAPGCDHACQTREQLVLHAHTTHATQECPYVVEEIGFDNENDFHEWKEELQKETQSDFPINSSTPSEARPKRVYMWCAKANKSRVSRIPDSERKRFGNYGGRTKRVQSHCTAFITATYFSNGTVSAKFCRYHIGHNQIGMECKSSSRGRRKQMMSQSVEGDSEDDSYIDVGGEGIDHEEYVEDEETMEHPLYSDEEEEEAEKKRVIRFLTATDRMRPERNPSYAMEEEYEEEEEAVLPQRTLRYVHPGGPRLAYPRPVRPHMRNDDVKSEADATEFVHESYDRVMRAVRTRKHNYQLQHHNPPIIHHRRVQRGSIKNQEARDVKLEPREELYDLDPEDVVQEEEVVEEEGGYVEEPGTSYEVHDYYQSISSN</sequence>
<accession>A0AAN4ZCR4</accession>
<proteinExistence type="predicted"/>
<feature type="region of interest" description="Disordered" evidence="1">
    <location>
        <begin position="429"/>
        <end position="469"/>
    </location>
</feature>
<gene>
    <name evidence="3" type="ORF">PMAYCL1PPCAC_07749</name>
</gene>
<organism evidence="3 4">
    <name type="scientific">Pristionchus mayeri</name>
    <dbReference type="NCBI Taxonomy" id="1317129"/>
    <lineage>
        <taxon>Eukaryota</taxon>
        <taxon>Metazoa</taxon>
        <taxon>Ecdysozoa</taxon>
        <taxon>Nematoda</taxon>
        <taxon>Chromadorea</taxon>
        <taxon>Rhabditida</taxon>
        <taxon>Rhabditina</taxon>
        <taxon>Diplogasteromorpha</taxon>
        <taxon>Diplogasteroidea</taxon>
        <taxon>Neodiplogasteridae</taxon>
        <taxon>Pristionchus</taxon>
    </lineage>
</organism>
<dbReference type="PANTHER" id="PTHR33936">
    <property type="entry name" value="PROTEIN CBG17840"/>
    <property type="match status" value="1"/>
</dbReference>
<dbReference type="AlphaFoldDB" id="A0AAN4ZCR4"/>
<evidence type="ECO:0000313" key="4">
    <source>
        <dbReference type="Proteomes" id="UP001328107"/>
    </source>
</evidence>
<protein>
    <recommendedName>
        <fullName evidence="2">C2H2-type domain-containing protein</fullName>
    </recommendedName>
</protein>
<dbReference type="SMART" id="SM00355">
    <property type="entry name" value="ZnF_C2H2"/>
    <property type="match status" value="3"/>
</dbReference>
<dbReference type="EMBL" id="BTRK01000002">
    <property type="protein sequence ID" value="GMR37554.1"/>
    <property type="molecule type" value="Genomic_DNA"/>
</dbReference>
<feature type="domain" description="C2H2-type" evidence="2">
    <location>
        <begin position="62"/>
        <end position="83"/>
    </location>
</feature>
<dbReference type="InterPro" id="IPR013087">
    <property type="entry name" value="Znf_C2H2_type"/>
</dbReference>
<evidence type="ECO:0000313" key="3">
    <source>
        <dbReference type="EMBL" id="GMR37554.1"/>
    </source>
</evidence>
<evidence type="ECO:0000259" key="2">
    <source>
        <dbReference type="PROSITE" id="PS00028"/>
    </source>
</evidence>
<comment type="caution">
    <text evidence="3">The sequence shown here is derived from an EMBL/GenBank/DDBJ whole genome shotgun (WGS) entry which is preliminary data.</text>
</comment>
<dbReference type="InterPro" id="IPR052797">
    <property type="entry name" value="RegFact_GeneExpr_CellDeath"/>
</dbReference>
<dbReference type="Proteomes" id="UP001328107">
    <property type="component" value="Unassembled WGS sequence"/>
</dbReference>
<keyword evidence="4" id="KW-1185">Reference proteome</keyword>
<feature type="non-terminal residue" evidence="3">
    <location>
        <position position="1"/>
    </location>
</feature>
<feature type="compositionally biased region" description="Acidic residues" evidence="1">
    <location>
        <begin position="429"/>
        <end position="449"/>
    </location>
</feature>
<feature type="region of interest" description="Disordered" evidence="1">
    <location>
        <begin position="344"/>
        <end position="368"/>
    </location>
</feature>
<reference evidence="4" key="1">
    <citation type="submission" date="2022-10" db="EMBL/GenBank/DDBJ databases">
        <title>Genome assembly of Pristionchus species.</title>
        <authorList>
            <person name="Yoshida K."/>
            <person name="Sommer R.J."/>
        </authorList>
    </citation>
    <scope>NUCLEOTIDE SEQUENCE [LARGE SCALE GENOMIC DNA]</scope>
    <source>
        <strain evidence="4">RS5460</strain>
    </source>
</reference>
<dbReference type="PANTHER" id="PTHR33936:SF24">
    <property type="entry name" value="C2H2-TYPE DOMAIN-CONTAINING PROTEIN"/>
    <property type="match status" value="1"/>
</dbReference>
<name>A0AAN4ZCR4_9BILA</name>
<evidence type="ECO:0000256" key="1">
    <source>
        <dbReference type="SAM" id="MobiDB-lite"/>
    </source>
</evidence>